<evidence type="ECO:0000256" key="5">
    <source>
        <dbReference type="ARBA" id="ARBA00023136"/>
    </source>
</evidence>
<dbReference type="InterPro" id="IPR020846">
    <property type="entry name" value="MFS_dom"/>
</dbReference>
<comment type="subcellular location">
    <subcellularLocation>
        <location evidence="1">Membrane</location>
        <topology evidence="1">Multi-pass membrane protein</topology>
    </subcellularLocation>
</comment>
<keyword evidence="5 7" id="KW-0472">Membrane</keyword>
<dbReference type="EMBL" id="MU404351">
    <property type="protein sequence ID" value="KAI1616987.1"/>
    <property type="molecule type" value="Genomic_DNA"/>
</dbReference>
<evidence type="ECO:0000256" key="4">
    <source>
        <dbReference type="ARBA" id="ARBA00022989"/>
    </source>
</evidence>
<feature type="domain" description="Major facilitator superfamily (MFS) profile" evidence="8">
    <location>
        <begin position="80"/>
        <end position="515"/>
    </location>
</feature>
<feature type="transmembrane region" description="Helical" evidence="7">
    <location>
        <begin position="445"/>
        <end position="467"/>
    </location>
</feature>
<comment type="similarity">
    <text evidence="2">Belongs to the major facilitator superfamily. TCR/Tet family.</text>
</comment>
<feature type="transmembrane region" description="Helical" evidence="7">
    <location>
        <begin position="360"/>
        <end position="380"/>
    </location>
</feature>
<dbReference type="Pfam" id="PF07690">
    <property type="entry name" value="MFS_1"/>
    <property type="match status" value="1"/>
</dbReference>
<feature type="transmembrane region" description="Helical" evidence="7">
    <location>
        <begin position="145"/>
        <end position="164"/>
    </location>
</feature>
<proteinExistence type="inferred from homology"/>
<feature type="region of interest" description="Disordered" evidence="6">
    <location>
        <begin position="1"/>
        <end position="66"/>
    </location>
</feature>
<protein>
    <submittedName>
        <fullName evidence="9">Efflux pump antibiotic resistance protein</fullName>
    </submittedName>
</protein>
<dbReference type="PANTHER" id="PTHR23501">
    <property type="entry name" value="MAJOR FACILITATOR SUPERFAMILY"/>
    <property type="match status" value="1"/>
</dbReference>
<dbReference type="Gene3D" id="1.20.1250.20">
    <property type="entry name" value="MFS general substrate transporter like domains"/>
    <property type="match status" value="1"/>
</dbReference>
<keyword evidence="3 7" id="KW-0812">Transmembrane</keyword>
<sequence length="564" mass="60416">MDNDHTNGDPTSAQEGTVANGKTRLSPEKEAQMERRGNENSSVGEELDQANSSEKHEPGKTGTETTEEVNYITGIRLLLVMLSLSLVAFLELLDIAIVATAVPRITSEFHSLGDVGWYGSAYLLANASLQPLAGRLYTHFAAKRIFLSFFALFELGSLLCGVSTSSKMLVVSRAVAGIGSAGLVNGALTILSNSIPLPKRPAYLGGLMGFGQMGVVIGPLIGGAFTEYTTWRWCFYINLPIGGVVAILLVLVRLPGNSQTRELSTIQLLLALEYGGNEYAWNSTTVIGLCCGAGATFIIFLGWEYYKGDAAMVPLSMMKVRGVWSSCVTSFFLFSSMQVVIYYLPIYFQSTKGASPMMSGVDWLPNILSQFVGTLISGIAVTKMGYYLPFVVASSIFASIGHGLLSTLSPTSSSGKWIGYQVIVGFGRALALQMPFVAVQNTLPASMVSISMSVLTFTQTLGGALLLTCGETIFTTSLRDTIPKYAKGVNPEVVVAAGATGISKVVTDPTELARVLVAYSKSIDRVFYLAVACSCADFLTGWGMGWKDIRKEKKKAADPQKEEA</sequence>
<evidence type="ECO:0000259" key="8">
    <source>
        <dbReference type="PROSITE" id="PS50850"/>
    </source>
</evidence>
<feature type="transmembrane region" description="Helical" evidence="7">
    <location>
        <begin position="526"/>
        <end position="545"/>
    </location>
</feature>
<dbReference type="GO" id="GO:0022857">
    <property type="term" value="F:transmembrane transporter activity"/>
    <property type="evidence" value="ECO:0007669"/>
    <property type="project" value="InterPro"/>
</dbReference>
<evidence type="ECO:0000313" key="9">
    <source>
        <dbReference type="EMBL" id="KAI1616987.1"/>
    </source>
</evidence>
<dbReference type="AlphaFoldDB" id="A0AAN6IGA8"/>
<keyword evidence="10" id="KW-1185">Reference proteome</keyword>
<evidence type="ECO:0000256" key="3">
    <source>
        <dbReference type="ARBA" id="ARBA00022692"/>
    </source>
</evidence>
<feature type="transmembrane region" description="Helical" evidence="7">
    <location>
        <begin position="77"/>
        <end position="103"/>
    </location>
</feature>
<keyword evidence="4 7" id="KW-1133">Transmembrane helix</keyword>
<feature type="compositionally biased region" description="Basic and acidic residues" evidence="6">
    <location>
        <begin position="25"/>
        <end position="38"/>
    </location>
</feature>
<feature type="transmembrane region" description="Helical" evidence="7">
    <location>
        <begin position="417"/>
        <end position="439"/>
    </location>
</feature>
<gene>
    <name evidence="9" type="ORF">EDD36DRAFT_484676</name>
</gene>
<reference evidence="9" key="1">
    <citation type="journal article" date="2022" name="bioRxiv">
        <title>Deciphering the potential niche of two novel black yeast fungi from a biological soil crust based on their genomes, phenotypes, and melanin regulation.</title>
        <authorList>
            <consortium name="DOE Joint Genome Institute"/>
            <person name="Carr E.C."/>
            <person name="Barton Q."/>
            <person name="Grambo S."/>
            <person name="Sullivan M."/>
            <person name="Renfro C.M."/>
            <person name="Kuo A."/>
            <person name="Pangilinan J."/>
            <person name="Lipzen A."/>
            <person name="Keymanesh K."/>
            <person name="Savage E."/>
            <person name="Barry K."/>
            <person name="Grigoriev I.V."/>
            <person name="Riekhof W.R."/>
            <person name="Harris S.S."/>
        </authorList>
    </citation>
    <scope>NUCLEOTIDE SEQUENCE</scope>
    <source>
        <strain evidence="9">JF 03-4F</strain>
    </source>
</reference>
<feature type="compositionally biased region" description="Polar residues" evidence="6">
    <location>
        <begin position="8"/>
        <end position="17"/>
    </location>
</feature>
<dbReference type="PROSITE" id="PS50850">
    <property type="entry name" value="MFS"/>
    <property type="match status" value="1"/>
</dbReference>
<evidence type="ECO:0000313" key="10">
    <source>
        <dbReference type="Proteomes" id="UP001203852"/>
    </source>
</evidence>
<evidence type="ECO:0000256" key="2">
    <source>
        <dbReference type="ARBA" id="ARBA00007520"/>
    </source>
</evidence>
<feature type="transmembrane region" description="Helical" evidence="7">
    <location>
        <begin position="170"/>
        <end position="191"/>
    </location>
</feature>
<dbReference type="InterPro" id="IPR036259">
    <property type="entry name" value="MFS_trans_sf"/>
</dbReference>
<feature type="transmembrane region" description="Helical" evidence="7">
    <location>
        <begin position="230"/>
        <end position="252"/>
    </location>
</feature>
<dbReference type="InterPro" id="IPR011701">
    <property type="entry name" value="MFS"/>
</dbReference>
<organism evidence="9 10">
    <name type="scientific">Exophiala viscosa</name>
    <dbReference type="NCBI Taxonomy" id="2486360"/>
    <lineage>
        <taxon>Eukaryota</taxon>
        <taxon>Fungi</taxon>
        <taxon>Dikarya</taxon>
        <taxon>Ascomycota</taxon>
        <taxon>Pezizomycotina</taxon>
        <taxon>Eurotiomycetes</taxon>
        <taxon>Chaetothyriomycetidae</taxon>
        <taxon>Chaetothyriales</taxon>
        <taxon>Herpotrichiellaceae</taxon>
        <taxon>Exophiala</taxon>
    </lineage>
</organism>
<evidence type="ECO:0000256" key="7">
    <source>
        <dbReference type="SAM" id="Phobius"/>
    </source>
</evidence>
<comment type="caution">
    <text evidence="9">The sequence shown here is derived from an EMBL/GenBank/DDBJ whole genome shotgun (WGS) entry which is preliminary data.</text>
</comment>
<feature type="transmembrane region" description="Helical" evidence="7">
    <location>
        <begin position="203"/>
        <end position="224"/>
    </location>
</feature>
<dbReference type="SUPFAM" id="SSF103473">
    <property type="entry name" value="MFS general substrate transporter"/>
    <property type="match status" value="1"/>
</dbReference>
<dbReference type="PANTHER" id="PTHR23501:SF193">
    <property type="entry name" value="MULTIDRUG TRANSPORTER, PUTATIVE (AFU_ORTHOLOGUE AFUA_8G00940)-RELATED"/>
    <property type="match status" value="1"/>
</dbReference>
<dbReference type="CDD" id="cd17502">
    <property type="entry name" value="MFS_Azr1_MDR_like"/>
    <property type="match status" value="1"/>
</dbReference>
<feature type="transmembrane region" description="Helical" evidence="7">
    <location>
        <begin position="279"/>
        <end position="303"/>
    </location>
</feature>
<dbReference type="FunFam" id="1.20.1250.20:FF:000196">
    <property type="entry name" value="MFS toxin efflux pump (AflT)"/>
    <property type="match status" value="1"/>
</dbReference>
<feature type="transmembrane region" description="Helical" evidence="7">
    <location>
        <begin position="386"/>
        <end position="405"/>
    </location>
</feature>
<name>A0AAN6IGA8_9EURO</name>
<dbReference type="GO" id="GO:0005886">
    <property type="term" value="C:plasma membrane"/>
    <property type="evidence" value="ECO:0007669"/>
    <property type="project" value="TreeGrafter"/>
</dbReference>
<dbReference type="Proteomes" id="UP001203852">
    <property type="component" value="Unassembled WGS sequence"/>
</dbReference>
<dbReference type="Gene3D" id="1.20.1720.10">
    <property type="entry name" value="Multidrug resistance protein D"/>
    <property type="match status" value="1"/>
</dbReference>
<feature type="transmembrane region" description="Helical" evidence="7">
    <location>
        <begin position="323"/>
        <end position="348"/>
    </location>
</feature>
<accession>A0AAN6IGA8</accession>
<evidence type="ECO:0000256" key="6">
    <source>
        <dbReference type="SAM" id="MobiDB-lite"/>
    </source>
</evidence>
<evidence type="ECO:0000256" key="1">
    <source>
        <dbReference type="ARBA" id="ARBA00004141"/>
    </source>
</evidence>